<comment type="caution">
    <text evidence="2">The sequence shown here is derived from an EMBL/GenBank/DDBJ whole genome shotgun (WGS) entry which is preliminary data.</text>
</comment>
<keyword evidence="1" id="KW-0472">Membrane</keyword>
<gene>
    <name evidence="2" type="ORF">M5D96_007960</name>
</gene>
<protein>
    <submittedName>
        <fullName evidence="2">Uncharacterized protein</fullName>
    </submittedName>
</protein>
<keyword evidence="3" id="KW-1185">Reference proteome</keyword>
<name>A0A9P9YLJ6_9MUSC</name>
<proteinExistence type="predicted"/>
<evidence type="ECO:0000313" key="3">
    <source>
        <dbReference type="Proteomes" id="UP001059596"/>
    </source>
</evidence>
<keyword evidence="1" id="KW-0812">Transmembrane</keyword>
<sequence>MSSFEFLNCFLSAHLCFALIETISSIVTLINLWPLMPIRNTLGLRF</sequence>
<evidence type="ECO:0000313" key="2">
    <source>
        <dbReference type="EMBL" id="KAI8039237.1"/>
    </source>
</evidence>
<keyword evidence="1" id="KW-1133">Transmembrane helix</keyword>
<feature type="transmembrane region" description="Helical" evidence="1">
    <location>
        <begin position="12"/>
        <end position="36"/>
    </location>
</feature>
<dbReference type="EMBL" id="JAMKOV010000006">
    <property type="protein sequence ID" value="KAI8039237.1"/>
    <property type="molecule type" value="Genomic_DNA"/>
</dbReference>
<dbReference type="AlphaFoldDB" id="A0A9P9YLJ6"/>
<dbReference type="Proteomes" id="UP001059596">
    <property type="component" value="Unassembled WGS sequence"/>
</dbReference>
<accession>A0A9P9YLJ6</accession>
<reference evidence="2" key="1">
    <citation type="journal article" date="2023" name="Genome Biol. Evol.">
        <title>Long-read-based Genome Assembly of Drosophila gunungcola Reveals Fewer Chemosensory Genes in Flower-breeding Species.</title>
        <authorList>
            <person name="Negi A."/>
            <person name="Liao B.Y."/>
            <person name="Yeh S.D."/>
        </authorList>
    </citation>
    <scope>NUCLEOTIDE SEQUENCE</scope>
    <source>
        <strain evidence="2">Sukarami</strain>
    </source>
</reference>
<evidence type="ECO:0000256" key="1">
    <source>
        <dbReference type="SAM" id="Phobius"/>
    </source>
</evidence>
<organism evidence="2 3">
    <name type="scientific">Drosophila gunungcola</name>
    <name type="common">fruit fly</name>
    <dbReference type="NCBI Taxonomy" id="103775"/>
    <lineage>
        <taxon>Eukaryota</taxon>
        <taxon>Metazoa</taxon>
        <taxon>Ecdysozoa</taxon>
        <taxon>Arthropoda</taxon>
        <taxon>Hexapoda</taxon>
        <taxon>Insecta</taxon>
        <taxon>Pterygota</taxon>
        <taxon>Neoptera</taxon>
        <taxon>Endopterygota</taxon>
        <taxon>Diptera</taxon>
        <taxon>Brachycera</taxon>
        <taxon>Muscomorpha</taxon>
        <taxon>Ephydroidea</taxon>
        <taxon>Drosophilidae</taxon>
        <taxon>Drosophila</taxon>
        <taxon>Sophophora</taxon>
    </lineage>
</organism>